<sequence>MTVLLRQFSSFAGVGLVATAIHYAVLIGLVEMAGVSAVAAALAGFAIGGVISYCLNRRHVFRSQRRHEEAAWRFALVASVGFGLTYLFMSLFVDIGGLPYLPAQAATTGVVMLWSFVAHRMWTFA</sequence>
<feature type="transmembrane region" description="Helical" evidence="6">
    <location>
        <begin position="12"/>
        <end position="30"/>
    </location>
</feature>
<dbReference type="PANTHER" id="PTHR38459">
    <property type="entry name" value="PROPHAGE BACTOPRENOL-LINKED GLUCOSE TRANSLOCASE HOMOLOG"/>
    <property type="match status" value="1"/>
</dbReference>
<comment type="similarity">
    <text evidence="2">Belongs to the GtrA family.</text>
</comment>
<gene>
    <name evidence="8" type="ORF">RZS28_09435</name>
</gene>
<proteinExistence type="inferred from homology"/>
<keyword evidence="4 6" id="KW-1133">Transmembrane helix</keyword>
<protein>
    <submittedName>
        <fullName evidence="8">GtrA family protein</fullName>
    </submittedName>
</protein>
<feature type="transmembrane region" description="Helical" evidence="6">
    <location>
        <begin position="99"/>
        <end position="117"/>
    </location>
</feature>
<dbReference type="RefSeq" id="WP_407337518.1">
    <property type="nucleotide sequence ID" value="NZ_CP136862.1"/>
</dbReference>
<feature type="transmembrane region" description="Helical" evidence="6">
    <location>
        <begin position="36"/>
        <end position="55"/>
    </location>
</feature>
<keyword evidence="9" id="KW-1185">Reference proteome</keyword>
<dbReference type="Proteomes" id="UP001626536">
    <property type="component" value="Chromosome"/>
</dbReference>
<keyword evidence="5 6" id="KW-0472">Membrane</keyword>
<feature type="transmembrane region" description="Helical" evidence="6">
    <location>
        <begin position="75"/>
        <end position="93"/>
    </location>
</feature>
<evidence type="ECO:0000259" key="7">
    <source>
        <dbReference type="Pfam" id="PF04138"/>
    </source>
</evidence>
<evidence type="ECO:0000313" key="8">
    <source>
        <dbReference type="EMBL" id="WOJ88080.1"/>
    </source>
</evidence>
<evidence type="ECO:0000256" key="6">
    <source>
        <dbReference type="SAM" id="Phobius"/>
    </source>
</evidence>
<comment type="subcellular location">
    <subcellularLocation>
        <location evidence="1">Membrane</location>
        <topology evidence="1">Multi-pass membrane protein</topology>
    </subcellularLocation>
</comment>
<dbReference type="InterPro" id="IPR051401">
    <property type="entry name" value="GtrA_CellWall_Glycosyl"/>
</dbReference>
<evidence type="ECO:0000256" key="1">
    <source>
        <dbReference type="ARBA" id="ARBA00004141"/>
    </source>
</evidence>
<dbReference type="EMBL" id="CP136862">
    <property type="protein sequence ID" value="WOJ88080.1"/>
    <property type="molecule type" value="Genomic_DNA"/>
</dbReference>
<evidence type="ECO:0000256" key="3">
    <source>
        <dbReference type="ARBA" id="ARBA00022692"/>
    </source>
</evidence>
<evidence type="ECO:0000313" key="9">
    <source>
        <dbReference type="Proteomes" id="UP001626536"/>
    </source>
</evidence>
<dbReference type="Pfam" id="PF04138">
    <property type="entry name" value="GtrA_DPMS_TM"/>
    <property type="match status" value="1"/>
</dbReference>
<evidence type="ECO:0000256" key="4">
    <source>
        <dbReference type="ARBA" id="ARBA00022989"/>
    </source>
</evidence>
<keyword evidence="3 6" id="KW-0812">Transmembrane</keyword>
<accession>A0ABZ0HP12</accession>
<evidence type="ECO:0000256" key="2">
    <source>
        <dbReference type="ARBA" id="ARBA00009399"/>
    </source>
</evidence>
<organism evidence="8 9">
    <name type="scientific">Methylocapsa polymorpha</name>
    <dbReference type="NCBI Taxonomy" id="3080828"/>
    <lineage>
        <taxon>Bacteria</taxon>
        <taxon>Pseudomonadati</taxon>
        <taxon>Pseudomonadota</taxon>
        <taxon>Alphaproteobacteria</taxon>
        <taxon>Hyphomicrobiales</taxon>
        <taxon>Beijerinckiaceae</taxon>
        <taxon>Methylocapsa</taxon>
    </lineage>
</organism>
<dbReference type="PANTHER" id="PTHR38459:SF1">
    <property type="entry name" value="PROPHAGE BACTOPRENOL-LINKED GLUCOSE TRANSLOCASE HOMOLOG"/>
    <property type="match status" value="1"/>
</dbReference>
<reference evidence="8 9" key="1">
    <citation type="submission" date="2023-10" db="EMBL/GenBank/DDBJ databases">
        <title>Novel methanotroph of the genus Methylocapsa from a subarctic wetland.</title>
        <authorList>
            <person name="Belova S.E."/>
            <person name="Oshkin I.Y."/>
            <person name="Miroshnikov K."/>
            <person name="Dedysh S.N."/>
        </authorList>
    </citation>
    <scope>NUCLEOTIDE SEQUENCE [LARGE SCALE GENOMIC DNA]</scope>
    <source>
        <strain evidence="8 9">RX1</strain>
    </source>
</reference>
<feature type="domain" description="GtrA/DPMS transmembrane" evidence="7">
    <location>
        <begin position="11"/>
        <end position="124"/>
    </location>
</feature>
<name>A0ABZ0HP12_9HYPH</name>
<dbReference type="InterPro" id="IPR007267">
    <property type="entry name" value="GtrA_DPMS_TM"/>
</dbReference>
<evidence type="ECO:0000256" key="5">
    <source>
        <dbReference type="ARBA" id="ARBA00023136"/>
    </source>
</evidence>